<dbReference type="EMBL" id="CM042034">
    <property type="protein sequence ID" value="KAI3762080.1"/>
    <property type="molecule type" value="Genomic_DNA"/>
</dbReference>
<evidence type="ECO:0000313" key="2">
    <source>
        <dbReference type="Proteomes" id="UP001056120"/>
    </source>
</evidence>
<keyword evidence="2" id="KW-1185">Reference proteome</keyword>
<reference evidence="1 2" key="2">
    <citation type="journal article" date="2022" name="Mol. Ecol. Resour.">
        <title>The genomes of chicory, endive, great burdock and yacon provide insights into Asteraceae paleo-polyploidization history and plant inulin production.</title>
        <authorList>
            <person name="Fan W."/>
            <person name="Wang S."/>
            <person name="Wang H."/>
            <person name="Wang A."/>
            <person name="Jiang F."/>
            <person name="Liu H."/>
            <person name="Zhao H."/>
            <person name="Xu D."/>
            <person name="Zhang Y."/>
        </authorList>
    </citation>
    <scope>NUCLEOTIDE SEQUENCE [LARGE SCALE GENOMIC DNA]</scope>
    <source>
        <strain evidence="2">cv. Yunnan</strain>
        <tissue evidence="1">Leaves</tissue>
    </source>
</reference>
<reference evidence="2" key="1">
    <citation type="journal article" date="2022" name="Mol. Ecol. Resour.">
        <title>The genomes of chicory, endive, great burdock and yacon provide insights into Asteraceae palaeo-polyploidization history and plant inulin production.</title>
        <authorList>
            <person name="Fan W."/>
            <person name="Wang S."/>
            <person name="Wang H."/>
            <person name="Wang A."/>
            <person name="Jiang F."/>
            <person name="Liu H."/>
            <person name="Zhao H."/>
            <person name="Xu D."/>
            <person name="Zhang Y."/>
        </authorList>
    </citation>
    <scope>NUCLEOTIDE SEQUENCE [LARGE SCALE GENOMIC DNA]</scope>
    <source>
        <strain evidence="2">cv. Yunnan</strain>
    </source>
</reference>
<organism evidence="1 2">
    <name type="scientific">Smallanthus sonchifolius</name>
    <dbReference type="NCBI Taxonomy" id="185202"/>
    <lineage>
        <taxon>Eukaryota</taxon>
        <taxon>Viridiplantae</taxon>
        <taxon>Streptophyta</taxon>
        <taxon>Embryophyta</taxon>
        <taxon>Tracheophyta</taxon>
        <taxon>Spermatophyta</taxon>
        <taxon>Magnoliopsida</taxon>
        <taxon>eudicotyledons</taxon>
        <taxon>Gunneridae</taxon>
        <taxon>Pentapetalae</taxon>
        <taxon>asterids</taxon>
        <taxon>campanulids</taxon>
        <taxon>Asterales</taxon>
        <taxon>Asteraceae</taxon>
        <taxon>Asteroideae</taxon>
        <taxon>Heliantheae alliance</taxon>
        <taxon>Millerieae</taxon>
        <taxon>Smallanthus</taxon>
    </lineage>
</organism>
<proteinExistence type="predicted"/>
<protein>
    <submittedName>
        <fullName evidence="1">Uncharacterized protein</fullName>
    </submittedName>
</protein>
<gene>
    <name evidence="1" type="ORF">L1987_52503</name>
</gene>
<comment type="caution">
    <text evidence="1">The sequence shown here is derived from an EMBL/GenBank/DDBJ whole genome shotgun (WGS) entry which is preliminary data.</text>
</comment>
<name>A0ACB9ETW7_9ASTR</name>
<sequence length="67" mass="7642">MACKKTCGLKKDANTFMRWIRSKIGDSVEFIAYGRNFSPCKSQIHREISDESQKQQSDGSFGLARPR</sequence>
<accession>A0ACB9ETW7</accession>
<dbReference type="Proteomes" id="UP001056120">
    <property type="component" value="Linkage Group LG17"/>
</dbReference>
<evidence type="ECO:0000313" key="1">
    <source>
        <dbReference type="EMBL" id="KAI3762080.1"/>
    </source>
</evidence>